<evidence type="ECO:0000256" key="3">
    <source>
        <dbReference type="ARBA" id="ARBA00022692"/>
    </source>
</evidence>
<evidence type="ECO:0000256" key="1">
    <source>
        <dbReference type="ARBA" id="ARBA00004141"/>
    </source>
</evidence>
<comment type="caution">
    <text evidence="8">The sequence shown here is derived from an EMBL/GenBank/DDBJ whole genome shotgun (WGS) entry which is preliminary data.</text>
</comment>
<feature type="transmembrane region" description="Helical" evidence="6">
    <location>
        <begin position="71"/>
        <end position="91"/>
    </location>
</feature>
<dbReference type="SUPFAM" id="SSF103473">
    <property type="entry name" value="MFS general substrate transporter"/>
    <property type="match status" value="1"/>
</dbReference>
<evidence type="ECO:0000313" key="9">
    <source>
        <dbReference type="Proteomes" id="UP000790347"/>
    </source>
</evidence>
<name>A0A922L6A6_DERFA</name>
<dbReference type="AlphaFoldDB" id="A0A922L6A6"/>
<feature type="transmembrane region" description="Helical" evidence="6">
    <location>
        <begin position="97"/>
        <end position="119"/>
    </location>
</feature>
<feature type="transmembrane region" description="Helical" evidence="6">
    <location>
        <begin position="435"/>
        <end position="461"/>
    </location>
</feature>
<keyword evidence="2" id="KW-0813">Transport</keyword>
<protein>
    <submittedName>
        <fullName evidence="8">Major facilitator super domain-containing protein 3</fullName>
    </submittedName>
    <submittedName>
        <fullName evidence="7">Major facilitator superfamily domain-containing protein 3-like</fullName>
    </submittedName>
</protein>
<dbReference type="InterPro" id="IPR036259">
    <property type="entry name" value="MFS_trans_sf"/>
</dbReference>
<organism evidence="8 9">
    <name type="scientific">Dermatophagoides farinae</name>
    <name type="common">American house dust mite</name>
    <dbReference type="NCBI Taxonomy" id="6954"/>
    <lineage>
        <taxon>Eukaryota</taxon>
        <taxon>Metazoa</taxon>
        <taxon>Ecdysozoa</taxon>
        <taxon>Arthropoda</taxon>
        <taxon>Chelicerata</taxon>
        <taxon>Arachnida</taxon>
        <taxon>Acari</taxon>
        <taxon>Acariformes</taxon>
        <taxon>Sarcoptiformes</taxon>
        <taxon>Astigmata</taxon>
        <taxon>Psoroptidia</taxon>
        <taxon>Analgoidea</taxon>
        <taxon>Pyroglyphidae</taxon>
        <taxon>Dermatophagoidinae</taxon>
        <taxon>Dermatophagoides</taxon>
    </lineage>
</organism>
<dbReference type="Gene3D" id="1.20.1250.20">
    <property type="entry name" value="MFS general substrate transporter like domains"/>
    <property type="match status" value="2"/>
</dbReference>
<dbReference type="EMBL" id="ASGP02000002">
    <property type="protein sequence ID" value="KAH9521936.1"/>
    <property type="molecule type" value="Genomic_DNA"/>
</dbReference>
<dbReference type="EMBL" id="SDOV01000007">
    <property type="protein sequence ID" value="KAH7639440.1"/>
    <property type="molecule type" value="Genomic_DNA"/>
</dbReference>
<accession>A0A922L6A6</accession>
<feature type="transmembrane region" description="Helical" evidence="6">
    <location>
        <begin position="509"/>
        <end position="530"/>
    </location>
</feature>
<dbReference type="GO" id="GO:0016020">
    <property type="term" value="C:membrane"/>
    <property type="evidence" value="ECO:0007669"/>
    <property type="project" value="UniProtKB-SubCell"/>
</dbReference>
<comment type="subcellular location">
    <subcellularLocation>
        <location evidence="1">Membrane</location>
        <topology evidence="1">Multi-pass membrane protein</topology>
    </subcellularLocation>
</comment>
<feature type="transmembrane region" description="Helical" evidence="6">
    <location>
        <begin position="213"/>
        <end position="233"/>
    </location>
</feature>
<reference evidence="7" key="2">
    <citation type="submission" date="2020-06" db="EMBL/GenBank/DDBJ databases">
        <authorList>
            <person name="Ji K."/>
            <person name="Li J."/>
        </authorList>
    </citation>
    <scope>NUCLEOTIDE SEQUENCE</scope>
    <source>
        <strain evidence="7">JKM2019</strain>
        <tissue evidence="7">Whole body</tissue>
    </source>
</reference>
<feature type="transmembrane region" description="Helical" evidence="6">
    <location>
        <begin position="369"/>
        <end position="388"/>
    </location>
</feature>
<gene>
    <name evidence="8" type="primary">MFSD3</name>
    <name evidence="8" type="ORF">DERF_005549</name>
    <name evidence="7" type="ORF">HUG17_3473</name>
</gene>
<feature type="transmembrane region" description="Helical" evidence="6">
    <location>
        <begin position="172"/>
        <end position="201"/>
    </location>
</feature>
<keyword evidence="4 6" id="KW-1133">Transmembrane helix</keyword>
<reference evidence="7" key="3">
    <citation type="journal article" date="2021" name="World Allergy Organ. J.">
        <title>Chromosome-level assembly of Dermatophagoides farinae genome and transcriptome reveals two novel allergens Der f 37 and Der f 39.</title>
        <authorList>
            <person name="Chen J."/>
            <person name="Cai Z."/>
            <person name="Fan D."/>
            <person name="Hu J."/>
            <person name="Hou Y."/>
            <person name="He Y."/>
            <person name="Zhang Z."/>
            <person name="Zhao Z."/>
            <person name="Gao P."/>
            <person name="Hu W."/>
            <person name="Sun J."/>
            <person name="Li J."/>
            <person name="Ji K."/>
        </authorList>
    </citation>
    <scope>NUCLEOTIDE SEQUENCE</scope>
    <source>
        <strain evidence="7">JKM2019</strain>
    </source>
</reference>
<evidence type="ECO:0000256" key="6">
    <source>
        <dbReference type="SAM" id="Phobius"/>
    </source>
</evidence>
<dbReference type="Proteomes" id="UP000828236">
    <property type="component" value="Unassembled WGS sequence"/>
</dbReference>
<feature type="transmembrane region" description="Helical" evidence="6">
    <location>
        <begin position="239"/>
        <end position="257"/>
    </location>
</feature>
<keyword evidence="9" id="KW-1185">Reference proteome</keyword>
<feature type="transmembrane region" description="Helical" evidence="6">
    <location>
        <begin position="400"/>
        <end position="419"/>
    </location>
</feature>
<feature type="transmembrane region" description="Helical" evidence="6">
    <location>
        <begin position="336"/>
        <end position="357"/>
    </location>
</feature>
<reference evidence="8" key="1">
    <citation type="submission" date="2013-05" db="EMBL/GenBank/DDBJ databases">
        <authorList>
            <person name="Yim A.K.Y."/>
            <person name="Chan T.F."/>
            <person name="Ji K.M."/>
            <person name="Liu X.Y."/>
            <person name="Zhou J.W."/>
            <person name="Li R.Q."/>
            <person name="Yang K.Y."/>
            <person name="Li J."/>
            <person name="Li M."/>
            <person name="Law P.T.W."/>
            <person name="Wu Y.L."/>
            <person name="Cai Z.L."/>
            <person name="Qin H."/>
            <person name="Bao Y."/>
            <person name="Leung R.K.K."/>
            <person name="Ng P.K.S."/>
            <person name="Zou J."/>
            <person name="Zhong X.J."/>
            <person name="Ran P.X."/>
            <person name="Zhong N.S."/>
            <person name="Liu Z.G."/>
            <person name="Tsui S.K.W."/>
        </authorList>
    </citation>
    <scope>NUCLEOTIDE SEQUENCE</scope>
    <source>
        <strain evidence="8">Derf</strain>
        <tissue evidence="8">Whole organism</tissue>
    </source>
</reference>
<dbReference type="PANTHER" id="PTHR12778:SF10">
    <property type="entry name" value="MAJOR FACILITATOR SUPERFAMILY DOMAIN-CONTAINING PROTEIN 3"/>
    <property type="match status" value="1"/>
</dbReference>
<dbReference type="Proteomes" id="UP000790347">
    <property type="component" value="Unassembled WGS sequence"/>
</dbReference>
<sequence>MSVAIELVKNIYNYNNVFDDNNVGVEYIIIFLHRLRPITYVMLYINDGDGKKHSNPSSPNQRTTTTTTTKLSLTECTIFLGLLYFIQGFPYGFQDKLIPLLLIIKGHSPSTIGFIRLLLLPWLMKPLFAPLIDMTLTTTKWITVSLLGLIIISSYNTIWPDTTVNDDSIDEITWQFIAALFLLNFFSAFQDIAVDAIAVTIYSNHRGIMAGNAGQIVGYKLGAFFGSGILFWIYNIFNWNGLFATLTMIYSIVLFIFHKYSKNLSIIDNNNINQNDQLTTTTMNPLQSKQQQKSPTKFRYRFNESSSNDRLQSSERLNHDNCQQYQMPQITTLIRVYIFIFVYKLGESGSMTIYPIFFAKFIGISSQSLAFWNGTIGILCSIFGSLLASKLSISLLNKLIKLRLLPLCLKLIIIIIVTINHNHGFIEFSTSSSSLFYYISIISLLMIHFIGGIITTMTFTLMMMTCQQQQMSRKSLRVTQYTIMSTIEVFGKLLLSSLSGLIVDTIGFIGAQFIFIILAILPCTVLSSSLSL</sequence>
<evidence type="ECO:0000313" key="8">
    <source>
        <dbReference type="EMBL" id="KAH9521936.1"/>
    </source>
</evidence>
<feature type="transmembrane region" description="Helical" evidence="6">
    <location>
        <begin position="131"/>
        <end position="152"/>
    </location>
</feature>
<keyword evidence="5 6" id="KW-0472">Membrane</keyword>
<proteinExistence type="predicted"/>
<evidence type="ECO:0000256" key="2">
    <source>
        <dbReference type="ARBA" id="ARBA00022448"/>
    </source>
</evidence>
<evidence type="ECO:0000256" key="4">
    <source>
        <dbReference type="ARBA" id="ARBA00022989"/>
    </source>
</evidence>
<evidence type="ECO:0000256" key="5">
    <source>
        <dbReference type="ARBA" id="ARBA00023136"/>
    </source>
</evidence>
<reference evidence="8" key="4">
    <citation type="journal article" date="2022" name="Res Sq">
        <title>Comparative Genomics Reveals Insights into the Divergent Evolution of Astigmatic Mites and Household Pest Adaptations.</title>
        <authorList>
            <person name="Xiong Q."/>
            <person name="Wan A.T.-Y."/>
            <person name="Liu X.-Y."/>
            <person name="Fung C.S.-H."/>
            <person name="Xiao X."/>
            <person name="Malainual N."/>
            <person name="Hou J."/>
            <person name="Wang L."/>
            <person name="Wang M."/>
            <person name="Yang K."/>
            <person name="Cui Y."/>
            <person name="Leung E."/>
            <person name="Nong W."/>
            <person name="Shin S.-K."/>
            <person name="Au S."/>
            <person name="Jeong K.Y."/>
            <person name="Chew F.T."/>
            <person name="Hui J."/>
            <person name="Leung T.F."/>
            <person name="Tungtrongchitr A."/>
            <person name="Zhong N."/>
            <person name="Liu Z."/>
            <person name="Tsui S."/>
        </authorList>
    </citation>
    <scope>NUCLEOTIDE SEQUENCE</scope>
    <source>
        <strain evidence="8">Derf</strain>
        <tissue evidence="8">Whole organism</tissue>
    </source>
</reference>
<feature type="transmembrane region" description="Helical" evidence="6">
    <location>
        <begin position="481"/>
        <end position="503"/>
    </location>
</feature>
<dbReference type="InterPro" id="IPR004752">
    <property type="entry name" value="AmpG_permease/AT-1"/>
</dbReference>
<dbReference type="PANTHER" id="PTHR12778">
    <property type="entry name" value="SOLUTE CARRIER FAMILY 33 ACETYL-COA TRANSPORTER -RELATED"/>
    <property type="match status" value="1"/>
</dbReference>
<keyword evidence="3 6" id="KW-0812">Transmembrane</keyword>
<evidence type="ECO:0000313" key="7">
    <source>
        <dbReference type="EMBL" id="KAH7639440.1"/>
    </source>
</evidence>